<sequence length="267" mass="28523">DFPALTQMQGATLAELLQRGAQGAELVFRLRDVEDDVKDLTIAVLGSNLTTKGSVADALISYAVDAKAAARALRMISSRIAIMFDDMETVNAYALHSLRTLHAVKLAGAKGDFSTHVMAQIFKVSVQTFSYNVDEVVSASSAALYQLHLADQRLSIVRGTISATFPPLSLLARLFRGYPNSLTGLGKQTAVLQDAEDCLTASAPYVQGIIHVLVQVKADLGELQNSLATDSQTATPTAPIGLQLASIEQVVHDMVVAKRTLKNVGDQ</sequence>
<evidence type="ECO:0000313" key="2">
    <source>
        <dbReference type="Proteomes" id="UP000313359"/>
    </source>
</evidence>
<reference evidence="1" key="1">
    <citation type="journal article" date="2018" name="Genome Biol. Evol.">
        <title>Genomics and development of Lentinus tigrinus, a white-rot wood-decaying mushroom with dimorphic fruiting bodies.</title>
        <authorList>
            <person name="Wu B."/>
            <person name="Xu Z."/>
            <person name="Knudson A."/>
            <person name="Carlson A."/>
            <person name="Chen N."/>
            <person name="Kovaka S."/>
            <person name="LaButti K."/>
            <person name="Lipzen A."/>
            <person name="Pennachio C."/>
            <person name="Riley R."/>
            <person name="Schakwitz W."/>
            <person name="Umezawa K."/>
            <person name="Ohm R.A."/>
            <person name="Grigoriev I.V."/>
            <person name="Nagy L.G."/>
            <person name="Gibbons J."/>
            <person name="Hibbett D."/>
        </authorList>
    </citation>
    <scope>NUCLEOTIDE SEQUENCE [LARGE SCALE GENOMIC DNA]</scope>
    <source>
        <strain evidence="1">ALCF2SS1-6</strain>
    </source>
</reference>
<feature type="non-terminal residue" evidence="1">
    <location>
        <position position="1"/>
    </location>
</feature>
<dbReference type="Proteomes" id="UP000313359">
    <property type="component" value="Unassembled WGS sequence"/>
</dbReference>
<evidence type="ECO:0000313" key="1">
    <source>
        <dbReference type="EMBL" id="RPD52282.1"/>
    </source>
</evidence>
<dbReference type="EMBL" id="ML122378">
    <property type="protein sequence ID" value="RPD52282.1"/>
    <property type="molecule type" value="Genomic_DNA"/>
</dbReference>
<dbReference type="STRING" id="1328759.A0A5C2RL23"/>
<protein>
    <submittedName>
        <fullName evidence="1">Uncharacterized protein</fullName>
    </submittedName>
</protein>
<organism evidence="1 2">
    <name type="scientific">Lentinus tigrinus ALCF2SS1-6</name>
    <dbReference type="NCBI Taxonomy" id="1328759"/>
    <lineage>
        <taxon>Eukaryota</taxon>
        <taxon>Fungi</taxon>
        <taxon>Dikarya</taxon>
        <taxon>Basidiomycota</taxon>
        <taxon>Agaricomycotina</taxon>
        <taxon>Agaricomycetes</taxon>
        <taxon>Polyporales</taxon>
        <taxon>Polyporaceae</taxon>
        <taxon>Lentinus</taxon>
    </lineage>
</organism>
<dbReference type="AlphaFoldDB" id="A0A5C2RL23"/>
<gene>
    <name evidence="1" type="ORF">L227DRAFT_515049</name>
</gene>
<keyword evidence="2" id="KW-1185">Reference proteome</keyword>
<name>A0A5C2RL23_9APHY</name>
<proteinExistence type="predicted"/>
<accession>A0A5C2RL23</accession>